<gene>
    <name evidence="3" type="ORF">ACMD2_05931</name>
</gene>
<dbReference type="Gene3D" id="3.30.1370.110">
    <property type="match status" value="1"/>
</dbReference>
<dbReference type="AlphaFoldDB" id="A0A199UGV1"/>
<dbReference type="EMBL" id="LSRQ01008314">
    <property type="protein sequence ID" value="OAY63790.1"/>
    <property type="molecule type" value="Genomic_DNA"/>
</dbReference>
<proteinExistence type="predicted"/>
<dbReference type="InterPro" id="IPR002625">
    <property type="entry name" value="Smr_dom"/>
</dbReference>
<organism evidence="3 4">
    <name type="scientific">Ananas comosus</name>
    <name type="common">Pineapple</name>
    <name type="synonym">Ananas ananas</name>
    <dbReference type="NCBI Taxonomy" id="4615"/>
    <lineage>
        <taxon>Eukaryota</taxon>
        <taxon>Viridiplantae</taxon>
        <taxon>Streptophyta</taxon>
        <taxon>Embryophyta</taxon>
        <taxon>Tracheophyta</taxon>
        <taxon>Spermatophyta</taxon>
        <taxon>Magnoliopsida</taxon>
        <taxon>Liliopsida</taxon>
        <taxon>Poales</taxon>
        <taxon>Bromeliaceae</taxon>
        <taxon>Bromelioideae</taxon>
        <taxon>Ananas</taxon>
    </lineage>
</organism>
<dbReference type="InterPro" id="IPR036063">
    <property type="entry name" value="Smr_dom_sf"/>
</dbReference>
<sequence length="382" mass="42091">MQRPRVHHSPGWAAFDRKQRARDSAGGANDVDPFPSISSSNPAKAFVASNSGTVKSFSSVVRPSMEFPLLASDSESTNSIDNPAVRLLKDVHSWADHNLIEDILTAVSNDIDQASVLLKAMVSVDSEKLGDNSLSGQSSSNHVKDKHSKEATLLETKPSDSEYKLSASMRVLSIPQEPEWEESEDDDVYLSLRKDAIKMMRAASQHSRAASNAFLRGDHLSAREFSQKAREEWAAAEKLNSKAAMEILQLRNRNNDLWKIDLHGLHASEAVKALKDRLDEIECRIIMDRAASSDALSKLEARIVRSPSLESLKHSESEIAAKKAALLPQRQSVLHVITGTGNHSRGEASLPAAVKSFLIENGYRFDDARSGVIAVRPKFRHK</sequence>
<feature type="compositionally biased region" description="Basic and acidic residues" evidence="1">
    <location>
        <begin position="147"/>
        <end position="159"/>
    </location>
</feature>
<name>A0A199UGV1_ANACO</name>
<evidence type="ECO:0000313" key="4">
    <source>
        <dbReference type="Proteomes" id="UP000092600"/>
    </source>
</evidence>
<dbReference type="Pfam" id="PF08590">
    <property type="entry name" value="DUF1771"/>
    <property type="match status" value="1"/>
</dbReference>
<accession>A0A199UGV1</accession>
<comment type="caution">
    <text evidence="3">The sequence shown here is derived from an EMBL/GenBank/DDBJ whole genome shotgun (WGS) entry which is preliminary data.</text>
</comment>
<evidence type="ECO:0000259" key="2">
    <source>
        <dbReference type="PROSITE" id="PS50828"/>
    </source>
</evidence>
<dbReference type="STRING" id="4615.A0A199UGV1"/>
<evidence type="ECO:0000256" key="1">
    <source>
        <dbReference type="SAM" id="MobiDB-lite"/>
    </source>
</evidence>
<reference evidence="3 4" key="1">
    <citation type="journal article" date="2016" name="DNA Res.">
        <title>The draft genome of MD-2 pineapple using hybrid error correction of long reads.</title>
        <authorList>
            <person name="Redwan R.M."/>
            <person name="Saidin A."/>
            <person name="Kumar S.V."/>
        </authorList>
    </citation>
    <scope>NUCLEOTIDE SEQUENCE [LARGE SCALE GENOMIC DNA]</scope>
    <source>
        <strain evidence="4">cv. MD2</strain>
        <tissue evidence="3">Leaf</tissue>
    </source>
</reference>
<dbReference type="SUPFAM" id="SSF160443">
    <property type="entry name" value="SMR domain-like"/>
    <property type="match status" value="1"/>
</dbReference>
<dbReference type="SMART" id="SM01162">
    <property type="entry name" value="DUF1771"/>
    <property type="match status" value="1"/>
</dbReference>
<evidence type="ECO:0000313" key="3">
    <source>
        <dbReference type="EMBL" id="OAY63790.1"/>
    </source>
</evidence>
<feature type="compositionally biased region" description="Polar residues" evidence="1">
    <location>
        <begin position="132"/>
        <end position="141"/>
    </location>
</feature>
<dbReference type="PANTHER" id="PTHR47812:SF2">
    <property type="entry name" value="SMR (SMALL MUTS RELATED) DOMAIN-CONTAINING PROTEIN"/>
    <property type="match status" value="1"/>
</dbReference>
<protein>
    <recommendedName>
        <fullName evidence="2">Smr domain-containing protein</fullName>
    </recommendedName>
</protein>
<feature type="domain" description="Smr" evidence="2">
    <location>
        <begin position="260"/>
        <end position="378"/>
    </location>
</feature>
<feature type="region of interest" description="Disordered" evidence="1">
    <location>
        <begin position="129"/>
        <end position="159"/>
    </location>
</feature>
<dbReference type="PROSITE" id="PS50828">
    <property type="entry name" value="SMR"/>
    <property type="match status" value="1"/>
</dbReference>
<dbReference type="SMART" id="SM00463">
    <property type="entry name" value="SMR"/>
    <property type="match status" value="1"/>
</dbReference>
<dbReference type="InterPro" id="IPR013899">
    <property type="entry name" value="DUF1771"/>
</dbReference>
<feature type="region of interest" description="Disordered" evidence="1">
    <location>
        <begin position="1"/>
        <end position="42"/>
    </location>
</feature>
<dbReference type="Proteomes" id="UP000092600">
    <property type="component" value="Unassembled WGS sequence"/>
</dbReference>
<dbReference type="PANTHER" id="PTHR47812">
    <property type="entry name" value="SMR (SMALL MUTS RELATED) DOMAIN-CONTAINING PROTEIN"/>
    <property type="match status" value="1"/>
</dbReference>